<keyword evidence="5" id="KW-1185">Reference proteome</keyword>
<evidence type="ECO:0000313" key="4">
    <source>
        <dbReference type="EMBL" id="KAK5786017.1"/>
    </source>
</evidence>
<keyword evidence="1" id="KW-0862">Zinc</keyword>
<dbReference type="EMBL" id="JARKNE010000011">
    <property type="protein sequence ID" value="KAK5786017.1"/>
    <property type="molecule type" value="Genomic_DNA"/>
</dbReference>
<organism evidence="4 5">
    <name type="scientific">Gossypium arboreum</name>
    <name type="common">Tree cotton</name>
    <name type="synonym">Gossypium nanking</name>
    <dbReference type="NCBI Taxonomy" id="29729"/>
    <lineage>
        <taxon>Eukaryota</taxon>
        <taxon>Viridiplantae</taxon>
        <taxon>Streptophyta</taxon>
        <taxon>Embryophyta</taxon>
        <taxon>Tracheophyta</taxon>
        <taxon>Spermatophyta</taxon>
        <taxon>Magnoliopsida</taxon>
        <taxon>eudicotyledons</taxon>
        <taxon>Gunneridae</taxon>
        <taxon>Pentapetalae</taxon>
        <taxon>rosids</taxon>
        <taxon>malvids</taxon>
        <taxon>Malvales</taxon>
        <taxon>Malvaceae</taxon>
        <taxon>Malvoideae</taxon>
        <taxon>Gossypium</taxon>
    </lineage>
</organism>
<proteinExistence type="predicted"/>
<protein>
    <recommendedName>
        <fullName evidence="3">CCHC-type domain-containing protein</fullName>
    </recommendedName>
</protein>
<feature type="domain" description="CCHC-type" evidence="3">
    <location>
        <begin position="72"/>
        <end position="86"/>
    </location>
</feature>
<evidence type="ECO:0000259" key="3">
    <source>
        <dbReference type="PROSITE" id="PS50158"/>
    </source>
</evidence>
<accession>A0ABR0N6R6</accession>
<evidence type="ECO:0000256" key="1">
    <source>
        <dbReference type="PROSITE-ProRule" id="PRU00047"/>
    </source>
</evidence>
<dbReference type="Gene3D" id="4.10.60.10">
    <property type="entry name" value="Zinc finger, CCHC-type"/>
    <property type="match status" value="1"/>
</dbReference>
<name>A0ABR0N6R6_GOSAR</name>
<comment type="caution">
    <text evidence="4">The sequence shown here is derived from an EMBL/GenBank/DDBJ whole genome shotgun (WGS) entry which is preliminary data.</text>
</comment>
<dbReference type="SUPFAM" id="SSF57756">
    <property type="entry name" value="Retrovirus zinc finger-like domains"/>
    <property type="match status" value="1"/>
</dbReference>
<dbReference type="PANTHER" id="PTHR35046:SF9">
    <property type="entry name" value="RNA-DIRECTED DNA POLYMERASE"/>
    <property type="match status" value="1"/>
</dbReference>
<feature type="region of interest" description="Disordered" evidence="2">
    <location>
        <begin position="95"/>
        <end position="118"/>
    </location>
</feature>
<keyword evidence="1" id="KW-0863">Zinc-finger</keyword>
<gene>
    <name evidence="4" type="ORF">PVK06_040641</name>
</gene>
<dbReference type="InterPro" id="IPR036875">
    <property type="entry name" value="Znf_CCHC_sf"/>
</dbReference>
<keyword evidence="1" id="KW-0479">Metal-binding</keyword>
<evidence type="ECO:0000313" key="5">
    <source>
        <dbReference type="Proteomes" id="UP001358586"/>
    </source>
</evidence>
<dbReference type="SMART" id="SM00343">
    <property type="entry name" value="ZnF_C2HC"/>
    <property type="match status" value="1"/>
</dbReference>
<dbReference type="PANTHER" id="PTHR35046">
    <property type="entry name" value="ZINC KNUCKLE (CCHC-TYPE) FAMILY PROTEIN"/>
    <property type="match status" value="1"/>
</dbReference>
<reference evidence="4 5" key="1">
    <citation type="submission" date="2023-03" db="EMBL/GenBank/DDBJ databases">
        <title>WGS of Gossypium arboreum.</title>
        <authorList>
            <person name="Yu D."/>
        </authorList>
    </citation>
    <scope>NUCLEOTIDE SEQUENCE [LARGE SCALE GENOMIC DNA]</scope>
    <source>
        <tissue evidence="4">Leaf</tissue>
    </source>
</reference>
<dbReference type="Pfam" id="PF00098">
    <property type="entry name" value="zf-CCHC"/>
    <property type="match status" value="1"/>
</dbReference>
<dbReference type="Proteomes" id="UP001358586">
    <property type="component" value="Chromosome 11"/>
</dbReference>
<evidence type="ECO:0000256" key="2">
    <source>
        <dbReference type="SAM" id="MobiDB-lite"/>
    </source>
</evidence>
<dbReference type="InterPro" id="IPR001878">
    <property type="entry name" value="Znf_CCHC"/>
</dbReference>
<sequence length="118" mass="13513">MVHIAIKVKKQLKRKRANRFYPSSSANKWSQGMNKVINRPKKPFVATKTNQTSGESSKNKNEPSSNRSHNIKCFKCQGRGHIASQCLNHRVMMVCPNSEIESEDEKEEEPDIPTDKEE</sequence>
<feature type="compositionally biased region" description="Basic residues" evidence="2">
    <location>
        <begin position="7"/>
        <end position="18"/>
    </location>
</feature>
<feature type="compositionally biased region" description="Polar residues" evidence="2">
    <location>
        <begin position="21"/>
        <end position="33"/>
    </location>
</feature>
<feature type="compositionally biased region" description="Acidic residues" evidence="2">
    <location>
        <begin position="100"/>
        <end position="112"/>
    </location>
</feature>
<dbReference type="PROSITE" id="PS50158">
    <property type="entry name" value="ZF_CCHC"/>
    <property type="match status" value="1"/>
</dbReference>
<feature type="region of interest" description="Disordered" evidence="2">
    <location>
        <begin position="7"/>
        <end position="71"/>
    </location>
</feature>